<keyword evidence="2 5" id="KW-1005">Bacterial flagellum biogenesis</keyword>
<dbReference type="PANTHER" id="PTHR39190">
    <property type="entry name" value="FLAGELLAR ASSEMBLY FACTOR FLIW"/>
    <property type="match status" value="1"/>
</dbReference>
<sequence>MKFLVKKPIPGFENISEVELQKIDDTFAILKDTDGNVLFTLVNPFILRNDYDFEVPADIKVLLDLNENSDIEVYSNVVMKEPITEAIVNFKAPFIFNKSNNTMAQVILENEGYLKIGDFVKE</sequence>
<dbReference type="EMBL" id="BDME01000006">
    <property type="protein sequence ID" value="GAX88080.1"/>
    <property type="molecule type" value="Genomic_DNA"/>
</dbReference>
<dbReference type="PANTHER" id="PTHR39190:SF1">
    <property type="entry name" value="FLAGELLAR ASSEMBLY FACTOR FLIW"/>
    <property type="match status" value="1"/>
</dbReference>
<comment type="function">
    <text evidence="5">Acts as an anti-CsrA protein, binds CsrA and prevents it from repressing translation of its target genes, one of which is flagellin. Binds to flagellin and participates in the assembly of the flagellum.</text>
</comment>
<dbReference type="Pfam" id="PF02623">
    <property type="entry name" value="FliW"/>
    <property type="match status" value="1"/>
</dbReference>
<dbReference type="GO" id="GO:0044780">
    <property type="term" value="P:bacterial-type flagellum assembly"/>
    <property type="evidence" value="ECO:0007669"/>
    <property type="project" value="UniProtKB-UniRule"/>
</dbReference>
<keyword evidence="4 5" id="KW-0143">Chaperone</keyword>
<dbReference type="HAMAP" id="MF_01185">
    <property type="entry name" value="FliW"/>
    <property type="match status" value="1"/>
</dbReference>
<keyword evidence="1 5" id="KW-0963">Cytoplasm</keyword>
<evidence type="ECO:0000256" key="2">
    <source>
        <dbReference type="ARBA" id="ARBA00022795"/>
    </source>
</evidence>
<keyword evidence="6" id="KW-0966">Cell projection</keyword>
<keyword evidence="3 5" id="KW-0810">Translation regulation</keyword>
<evidence type="ECO:0000313" key="7">
    <source>
        <dbReference type="Proteomes" id="UP000217944"/>
    </source>
</evidence>
<dbReference type="OrthoDB" id="5372942at2"/>
<keyword evidence="7" id="KW-1185">Reference proteome</keyword>
<evidence type="ECO:0000256" key="1">
    <source>
        <dbReference type="ARBA" id="ARBA00022490"/>
    </source>
</evidence>
<dbReference type="InterPro" id="IPR003775">
    <property type="entry name" value="Flagellar_assembly_factor_FliW"/>
</dbReference>
<comment type="caution">
    <text evidence="6">The sequence shown here is derived from an EMBL/GenBank/DDBJ whole genome shotgun (WGS) entry which is preliminary data.</text>
</comment>
<proteinExistence type="inferred from homology"/>
<dbReference type="Proteomes" id="UP000217944">
    <property type="component" value="Unassembled WGS sequence"/>
</dbReference>
<dbReference type="Gene3D" id="2.30.290.10">
    <property type="entry name" value="BH3618-like"/>
    <property type="match status" value="1"/>
</dbReference>
<reference evidence="6 7" key="1">
    <citation type="journal article" date="2017" name="Syst. Appl. Microbiol.">
        <title>Lebetimonas natsushimae sp. nov., a novel strictly anaerobic, moderately thermophilic chemoautotroph isolated from a deep-sea hydrothermal vent polychaete nest in the Mid-Okinawa Trough.</title>
        <authorList>
            <person name="Nagata R."/>
            <person name="Takaki Y."/>
            <person name="Tame A."/>
            <person name="Nunoura T."/>
            <person name="Muto H."/>
            <person name="Mino S."/>
            <person name="Sawayama S."/>
            <person name="Takai K."/>
            <person name="Nakagawa S."/>
        </authorList>
    </citation>
    <scope>NUCLEOTIDE SEQUENCE [LARGE SCALE GENOMIC DNA]</scope>
    <source>
        <strain evidence="6 7">HS1857</strain>
    </source>
</reference>
<keyword evidence="6" id="KW-0282">Flagellum</keyword>
<protein>
    <recommendedName>
        <fullName evidence="5">Flagellar assembly factor FliW</fullName>
    </recommendedName>
</protein>
<comment type="subcellular location">
    <subcellularLocation>
        <location evidence="5">Cytoplasm</location>
    </subcellularLocation>
</comment>
<accession>A0A292YGU4</accession>
<dbReference type="RefSeq" id="WP_096259808.1">
    <property type="nucleotide sequence ID" value="NZ_BDME01000006.1"/>
</dbReference>
<comment type="similarity">
    <text evidence="5">Belongs to the FliW family.</text>
</comment>
<organism evidence="6 7">
    <name type="scientific">Lebetimonas natsushimae</name>
    <dbReference type="NCBI Taxonomy" id="1936991"/>
    <lineage>
        <taxon>Bacteria</taxon>
        <taxon>Pseudomonadati</taxon>
        <taxon>Campylobacterota</taxon>
        <taxon>Epsilonproteobacteria</taxon>
        <taxon>Nautiliales</taxon>
        <taxon>Nautiliaceae</taxon>
        <taxon>Lebetimonas</taxon>
    </lineage>
</organism>
<name>A0A292YGU4_9BACT</name>
<evidence type="ECO:0000256" key="3">
    <source>
        <dbReference type="ARBA" id="ARBA00022845"/>
    </source>
</evidence>
<keyword evidence="6" id="KW-0969">Cilium</keyword>
<evidence type="ECO:0000256" key="4">
    <source>
        <dbReference type="ARBA" id="ARBA00023186"/>
    </source>
</evidence>
<evidence type="ECO:0000313" key="6">
    <source>
        <dbReference type="EMBL" id="GAX88080.1"/>
    </source>
</evidence>
<dbReference type="GO" id="GO:0006417">
    <property type="term" value="P:regulation of translation"/>
    <property type="evidence" value="ECO:0007669"/>
    <property type="project" value="UniProtKB-KW"/>
</dbReference>
<dbReference type="GO" id="GO:0005737">
    <property type="term" value="C:cytoplasm"/>
    <property type="evidence" value="ECO:0007669"/>
    <property type="project" value="UniProtKB-SubCell"/>
</dbReference>
<gene>
    <name evidence="5" type="primary">fliW</name>
    <name evidence="6" type="ORF">LNAT_P1375</name>
</gene>
<dbReference type="InterPro" id="IPR024046">
    <property type="entry name" value="Flagellar_assmbl_FliW_dom_sf"/>
</dbReference>
<dbReference type="AlphaFoldDB" id="A0A292YGU4"/>
<dbReference type="SUPFAM" id="SSF141457">
    <property type="entry name" value="BH3618-like"/>
    <property type="match status" value="1"/>
</dbReference>
<evidence type="ECO:0000256" key="5">
    <source>
        <dbReference type="HAMAP-Rule" id="MF_01185"/>
    </source>
</evidence>
<comment type="subunit">
    <text evidence="5">Interacts with translational regulator CsrA and flagellin(s).</text>
</comment>